<feature type="domain" description="ABC transmembrane type-1" evidence="9">
    <location>
        <begin position="110"/>
        <end position="316"/>
    </location>
</feature>
<protein>
    <submittedName>
        <fullName evidence="10">ABC transporter permease subunit</fullName>
    </submittedName>
</protein>
<dbReference type="SUPFAM" id="SSF161098">
    <property type="entry name" value="MetI-like"/>
    <property type="match status" value="1"/>
</dbReference>
<evidence type="ECO:0000313" key="10">
    <source>
        <dbReference type="EMBL" id="MBC3930387.1"/>
    </source>
</evidence>
<keyword evidence="3 8" id="KW-0813">Transport</keyword>
<feature type="transmembrane region" description="Helical" evidence="8">
    <location>
        <begin position="114"/>
        <end position="134"/>
    </location>
</feature>
<evidence type="ECO:0000256" key="7">
    <source>
        <dbReference type="ARBA" id="ARBA00023136"/>
    </source>
</evidence>
<evidence type="ECO:0000256" key="1">
    <source>
        <dbReference type="ARBA" id="ARBA00004651"/>
    </source>
</evidence>
<feature type="transmembrane region" description="Helical" evidence="8">
    <location>
        <begin position="146"/>
        <end position="164"/>
    </location>
</feature>
<accession>A0ABR7A127</accession>
<keyword evidence="7 8" id="KW-0472">Membrane</keyword>
<keyword evidence="11" id="KW-1185">Reference proteome</keyword>
<dbReference type="InterPro" id="IPR000515">
    <property type="entry name" value="MetI-like"/>
</dbReference>
<dbReference type="Gene3D" id="1.10.3720.10">
    <property type="entry name" value="MetI-like"/>
    <property type="match status" value="1"/>
</dbReference>
<evidence type="ECO:0000256" key="3">
    <source>
        <dbReference type="ARBA" id="ARBA00022448"/>
    </source>
</evidence>
<evidence type="ECO:0000259" key="9">
    <source>
        <dbReference type="PROSITE" id="PS50928"/>
    </source>
</evidence>
<keyword evidence="5 8" id="KW-0812">Transmembrane</keyword>
<name>A0ABR7A127_9BURK</name>
<dbReference type="PANTHER" id="PTHR42929:SF3">
    <property type="entry name" value="PUTRESCINE TRANSPORT SYSTEM PERMEASE PROTEIN POTH"/>
    <property type="match status" value="1"/>
</dbReference>
<feature type="transmembrane region" description="Helical" evidence="8">
    <location>
        <begin position="251"/>
        <end position="269"/>
    </location>
</feature>
<dbReference type="PROSITE" id="PS50928">
    <property type="entry name" value="ABC_TM1"/>
    <property type="match status" value="1"/>
</dbReference>
<evidence type="ECO:0000256" key="5">
    <source>
        <dbReference type="ARBA" id="ARBA00022692"/>
    </source>
</evidence>
<comment type="subcellular location">
    <subcellularLocation>
        <location evidence="1 8">Cell membrane</location>
        <topology evidence="1 8">Multi-pass membrane protein</topology>
    </subcellularLocation>
</comment>
<gene>
    <name evidence="10" type="ORF">H8K43_01785</name>
</gene>
<keyword evidence="6 8" id="KW-1133">Transmembrane helix</keyword>
<dbReference type="Proteomes" id="UP000654304">
    <property type="component" value="Unassembled WGS sequence"/>
</dbReference>
<evidence type="ECO:0000256" key="6">
    <source>
        <dbReference type="ARBA" id="ARBA00022989"/>
    </source>
</evidence>
<organism evidence="10 11">
    <name type="scientific">Undibacterium curvum</name>
    <dbReference type="NCBI Taxonomy" id="2762294"/>
    <lineage>
        <taxon>Bacteria</taxon>
        <taxon>Pseudomonadati</taxon>
        <taxon>Pseudomonadota</taxon>
        <taxon>Betaproteobacteria</taxon>
        <taxon>Burkholderiales</taxon>
        <taxon>Oxalobacteraceae</taxon>
        <taxon>Undibacterium</taxon>
    </lineage>
</organism>
<dbReference type="CDD" id="cd06261">
    <property type="entry name" value="TM_PBP2"/>
    <property type="match status" value="1"/>
</dbReference>
<evidence type="ECO:0000256" key="4">
    <source>
        <dbReference type="ARBA" id="ARBA00022475"/>
    </source>
</evidence>
<keyword evidence="4" id="KW-1003">Cell membrane</keyword>
<comment type="similarity">
    <text evidence="2">Belongs to the binding-protein-dependent transport system permease family. CysTW subfamily.</text>
</comment>
<evidence type="ECO:0000256" key="2">
    <source>
        <dbReference type="ARBA" id="ARBA00007069"/>
    </source>
</evidence>
<dbReference type="Pfam" id="PF00528">
    <property type="entry name" value="BPD_transp_1"/>
    <property type="match status" value="1"/>
</dbReference>
<feature type="transmembrane region" description="Helical" evidence="8">
    <location>
        <begin position="295"/>
        <end position="316"/>
    </location>
</feature>
<dbReference type="EMBL" id="JACOGD010000001">
    <property type="protein sequence ID" value="MBC3930387.1"/>
    <property type="molecule type" value="Genomic_DNA"/>
</dbReference>
<comment type="caution">
    <text evidence="10">The sequence shown here is derived from an EMBL/GenBank/DDBJ whole genome shotgun (WGS) entry which is preliminary data.</text>
</comment>
<feature type="transmembrane region" description="Helical" evidence="8">
    <location>
        <begin position="43"/>
        <end position="64"/>
    </location>
</feature>
<reference evidence="10 11" key="1">
    <citation type="submission" date="2020-08" db="EMBL/GenBank/DDBJ databases">
        <title>Novel species isolated from subtropical streams in China.</title>
        <authorList>
            <person name="Lu H."/>
        </authorList>
    </citation>
    <scope>NUCLEOTIDE SEQUENCE [LARGE SCALE GENOMIC DNA]</scope>
    <source>
        <strain evidence="10 11">CY22W</strain>
    </source>
</reference>
<dbReference type="InterPro" id="IPR035906">
    <property type="entry name" value="MetI-like_sf"/>
</dbReference>
<dbReference type="PANTHER" id="PTHR42929">
    <property type="entry name" value="INNER MEMBRANE ABC TRANSPORTER PERMEASE PROTEIN YDCU-RELATED-RELATED"/>
    <property type="match status" value="1"/>
</dbReference>
<feature type="transmembrane region" description="Helical" evidence="8">
    <location>
        <begin position="196"/>
        <end position="215"/>
    </location>
</feature>
<evidence type="ECO:0000256" key="8">
    <source>
        <dbReference type="RuleBase" id="RU363032"/>
    </source>
</evidence>
<evidence type="ECO:0000313" key="11">
    <source>
        <dbReference type="Proteomes" id="UP000654304"/>
    </source>
</evidence>
<proteinExistence type="inferred from homology"/>
<sequence length="323" mass="36380">MGRSGVCKLVRYFHGGINPITEVIVKNTLKHLKQFSWLRGSTIVIGIPYLWLLACSLVPFIIILKISLVEMEINNPFGTLFSYADGIVSLKIKISNYLFIADDNLYVLTYLSSIKFAAITTMYCLIIGYPFAYFMARARAAIRPTLMMLVMLPFWTSFLLRIYAWKGMLANNGVINYFLMSAGVIDSPLHMMNTQFSLLVGMVYTYLPFMILPLYTNLSKMDARFIEAAADLGSTPWSTFWRITVPLSKSGIIAGSMLVFIPCVGEYVIPELLGGPETLMIGHVLWDEFFSNNDWPMASAVTIVVILLILVPMGVFTKYQQTK</sequence>